<dbReference type="RefSeq" id="WP_161004642.1">
    <property type="nucleotide sequence ID" value="NZ_WWCN01000001.1"/>
</dbReference>
<comment type="caution">
    <text evidence="2">The sequence shown here is derived from an EMBL/GenBank/DDBJ whole genome shotgun (WGS) entry which is preliminary data.</text>
</comment>
<dbReference type="PROSITE" id="PS51257">
    <property type="entry name" value="PROKAR_LIPOPROTEIN"/>
    <property type="match status" value="1"/>
</dbReference>
<reference evidence="2 3" key="1">
    <citation type="submission" date="2019-12" db="EMBL/GenBank/DDBJ databases">
        <title>Novel species isolated from a subtropical stream in China.</title>
        <authorList>
            <person name="Lu H."/>
        </authorList>
    </citation>
    <scope>NUCLEOTIDE SEQUENCE [LARGE SCALE GENOMIC DNA]</scope>
    <source>
        <strain evidence="2 3">FT135W</strain>
    </source>
</reference>
<evidence type="ECO:0000256" key="1">
    <source>
        <dbReference type="SAM" id="SignalP"/>
    </source>
</evidence>
<accession>A0A6L8K3F2</accession>
<dbReference type="EMBL" id="WWCN01000001">
    <property type="protein sequence ID" value="MYM21077.1"/>
    <property type="molecule type" value="Genomic_DNA"/>
</dbReference>
<keyword evidence="3" id="KW-1185">Reference proteome</keyword>
<gene>
    <name evidence="2" type="ORF">GTP46_00235</name>
</gene>
<feature type="chain" id="PRO_5026834324" evidence="1">
    <location>
        <begin position="26"/>
        <end position="268"/>
    </location>
</feature>
<name>A0A6L8K3F2_9BURK</name>
<keyword evidence="1" id="KW-0732">Signal</keyword>
<protein>
    <submittedName>
        <fullName evidence="2">Uncharacterized protein</fullName>
    </submittedName>
</protein>
<proteinExistence type="predicted"/>
<dbReference type="AlphaFoldDB" id="A0A6L8K3F2"/>
<feature type="signal peptide" evidence="1">
    <location>
        <begin position="1"/>
        <end position="25"/>
    </location>
</feature>
<evidence type="ECO:0000313" key="2">
    <source>
        <dbReference type="EMBL" id="MYM21077.1"/>
    </source>
</evidence>
<evidence type="ECO:0000313" key="3">
    <source>
        <dbReference type="Proteomes" id="UP000479335"/>
    </source>
</evidence>
<dbReference type="Proteomes" id="UP000479335">
    <property type="component" value="Unassembled WGS sequence"/>
</dbReference>
<sequence>MRAKLLLLILVYVSLVACTKSPSQWQEEVKLSSGETIVITRQTDYVSGGGEWASNPDLSRADIRHLKFTFPLNSSQPVEWHSQPEPGGLYPESPLIFDIESGVPVVIAVGSVSRECPEYRRYAHLSTGWQRQPLSAADWQRATNLLIDSSNEYLITLEQKQKLNETGAYSKRIRTIDPSVKACPEITAQWKIKVLKVQVKSDVFIVNGHTYATSAELTAALKTLPRPDEIDLMQERGISRERRNEAVAAIRDTGLNVLIGVEGNEVFH</sequence>
<organism evidence="2 3">
    <name type="scientific">Duganella flavida</name>
    <dbReference type="NCBI Taxonomy" id="2692175"/>
    <lineage>
        <taxon>Bacteria</taxon>
        <taxon>Pseudomonadati</taxon>
        <taxon>Pseudomonadota</taxon>
        <taxon>Betaproteobacteria</taxon>
        <taxon>Burkholderiales</taxon>
        <taxon>Oxalobacteraceae</taxon>
        <taxon>Telluria group</taxon>
        <taxon>Duganella</taxon>
    </lineage>
</organism>